<reference evidence="1" key="2">
    <citation type="submission" date="2015-06" db="UniProtKB">
        <authorList>
            <consortium name="EnsemblMetazoa"/>
        </authorList>
    </citation>
    <scope>IDENTIFICATION</scope>
</reference>
<organism evidence="1 2">
    <name type="scientific">Megaselia scalaris</name>
    <name type="common">Humpbacked fly</name>
    <name type="synonym">Phora scalaris</name>
    <dbReference type="NCBI Taxonomy" id="36166"/>
    <lineage>
        <taxon>Eukaryota</taxon>
        <taxon>Metazoa</taxon>
        <taxon>Ecdysozoa</taxon>
        <taxon>Arthropoda</taxon>
        <taxon>Hexapoda</taxon>
        <taxon>Insecta</taxon>
        <taxon>Pterygota</taxon>
        <taxon>Neoptera</taxon>
        <taxon>Endopterygota</taxon>
        <taxon>Diptera</taxon>
        <taxon>Brachycera</taxon>
        <taxon>Muscomorpha</taxon>
        <taxon>Platypezoidea</taxon>
        <taxon>Phoridae</taxon>
        <taxon>Megaseliini</taxon>
        <taxon>Megaselia</taxon>
    </lineage>
</organism>
<dbReference type="EnsemblMetazoa" id="MESCA003604-RA">
    <property type="protein sequence ID" value="MESCA003604-PA"/>
    <property type="gene ID" value="MESCA003604"/>
</dbReference>
<evidence type="ECO:0000313" key="2">
    <source>
        <dbReference type="Proteomes" id="UP000015102"/>
    </source>
</evidence>
<name>T1GJF8_MEGSC</name>
<dbReference type="HOGENOM" id="CLU_2608787_0_0_1"/>
<reference evidence="2" key="1">
    <citation type="submission" date="2013-02" db="EMBL/GenBank/DDBJ databases">
        <authorList>
            <person name="Hughes D."/>
        </authorList>
    </citation>
    <scope>NUCLEOTIDE SEQUENCE</scope>
    <source>
        <strain>Durham</strain>
        <strain evidence="2">NC isolate 2 -- Noor lab</strain>
    </source>
</reference>
<dbReference type="EMBL" id="CAQQ02192613">
    <property type="status" value="NOT_ANNOTATED_CDS"/>
    <property type="molecule type" value="Genomic_DNA"/>
</dbReference>
<dbReference type="AlphaFoldDB" id="T1GJF8"/>
<dbReference type="EMBL" id="CAQQ02192614">
    <property type="status" value="NOT_ANNOTATED_CDS"/>
    <property type="molecule type" value="Genomic_DNA"/>
</dbReference>
<sequence>MTVSVREYNILVLVSSICDKRRINTSHYSTFRRVHNAEAEFYTRESRHRQSLECISENMKWILEALSSSFVFIPFHYIS</sequence>
<evidence type="ECO:0000313" key="1">
    <source>
        <dbReference type="EnsemblMetazoa" id="MESCA003604-PA"/>
    </source>
</evidence>
<proteinExistence type="predicted"/>
<accession>T1GJF8</accession>
<dbReference type="Proteomes" id="UP000015102">
    <property type="component" value="Unassembled WGS sequence"/>
</dbReference>
<protein>
    <submittedName>
        <fullName evidence="1">Uncharacterized protein</fullName>
    </submittedName>
</protein>
<keyword evidence="2" id="KW-1185">Reference proteome</keyword>